<feature type="domain" description="Endonuclease/exonuclease/phosphatase" evidence="12">
    <location>
        <begin position="250"/>
        <end position="305"/>
    </location>
</feature>
<evidence type="ECO:0000256" key="3">
    <source>
        <dbReference type="ARBA" id="ARBA00004322"/>
    </source>
</evidence>
<proteinExistence type="predicted"/>
<dbReference type="GO" id="GO:0005737">
    <property type="term" value="C:cytoplasm"/>
    <property type="evidence" value="ECO:0007669"/>
    <property type="project" value="TreeGrafter"/>
</dbReference>
<protein>
    <recommendedName>
        <fullName evidence="12">Endonuclease/exonuclease/phosphatase domain-containing protein</fullName>
    </recommendedName>
</protein>
<keyword evidence="4" id="KW-0540">Nuclease</keyword>
<keyword evidence="7" id="KW-0378">Hydrolase</keyword>
<evidence type="ECO:0000256" key="5">
    <source>
        <dbReference type="ARBA" id="ARBA00022723"/>
    </source>
</evidence>
<evidence type="ECO:0000313" key="13">
    <source>
        <dbReference type="EMBL" id="KAG5182225.1"/>
    </source>
</evidence>
<evidence type="ECO:0000259" key="12">
    <source>
        <dbReference type="Pfam" id="PF03372"/>
    </source>
</evidence>
<comment type="caution">
    <text evidence="13">The sequence shown here is derived from an EMBL/GenBank/DDBJ whole genome shotgun (WGS) entry which is preliminary data.</text>
</comment>
<evidence type="ECO:0000256" key="10">
    <source>
        <dbReference type="ARBA" id="ARBA00023242"/>
    </source>
</evidence>
<dbReference type="InterPro" id="IPR036691">
    <property type="entry name" value="Endo/exonu/phosph_ase_sf"/>
</dbReference>
<dbReference type="Proteomes" id="UP000664859">
    <property type="component" value="Unassembled WGS sequence"/>
</dbReference>
<dbReference type="InterPro" id="IPR051547">
    <property type="entry name" value="TDP2-like"/>
</dbReference>
<evidence type="ECO:0000256" key="11">
    <source>
        <dbReference type="SAM" id="MobiDB-lite"/>
    </source>
</evidence>
<accession>A0A835YZB1</accession>
<dbReference type="InterPro" id="IPR005135">
    <property type="entry name" value="Endo/exonuclease/phosphatase"/>
</dbReference>
<dbReference type="GO" id="GO:0046872">
    <property type="term" value="F:metal ion binding"/>
    <property type="evidence" value="ECO:0007669"/>
    <property type="project" value="UniProtKB-KW"/>
</dbReference>
<keyword evidence="6" id="KW-0227">DNA damage</keyword>
<evidence type="ECO:0000256" key="1">
    <source>
        <dbReference type="ARBA" id="ARBA00001936"/>
    </source>
</evidence>
<evidence type="ECO:0000256" key="2">
    <source>
        <dbReference type="ARBA" id="ARBA00001946"/>
    </source>
</evidence>
<reference evidence="13" key="1">
    <citation type="submission" date="2021-02" db="EMBL/GenBank/DDBJ databases">
        <title>First Annotated Genome of the Yellow-green Alga Tribonema minus.</title>
        <authorList>
            <person name="Mahan K.M."/>
        </authorList>
    </citation>
    <scope>NUCLEOTIDE SEQUENCE</scope>
    <source>
        <strain evidence="13">UTEX B ZZ1240</strain>
    </source>
</reference>
<comment type="cofactor">
    <cofactor evidence="1">
        <name>Mn(2+)</name>
        <dbReference type="ChEBI" id="CHEBI:29035"/>
    </cofactor>
</comment>
<dbReference type="PANTHER" id="PTHR15822">
    <property type="entry name" value="TRAF AND TNF RECEPTOR-ASSOCIATED PROTEIN"/>
    <property type="match status" value="1"/>
</dbReference>
<gene>
    <name evidence="13" type="ORF">JKP88DRAFT_348937</name>
</gene>
<dbReference type="GO" id="GO:0006302">
    <property type="term" value="P:double-strand break repair"/>
    <property type="evidence" value="ECO:0007669"/>
    <property type="project" value="TreeGrafter"/>
</dbReference>
<evidence type="ECO:0000256" key="4">
    <source>
        <dbReference type="ARBA" id="ARBA00022722"/>
    </source>
</evidence>
<keyword evidence="9" id="KW-0234">DNA repair</keyword>
<dbReference type="Pfam" id="PF03372">
    <property type="entry name" value="Exo_endo_phos"/>
    <property type="match status" value="1"/>
</dbReference>
<dbReference type="OrthoDB" id="9991988at2759"/>
<dbReference type="GO" id="GO:0004518">
    <property type="term" value="F:nuclease activity"/>
    <property type="evidence" value="ECO:0007669"/>
    <property type="project" value="UniProtKB-KW"/>
</dbReference>
<evidence type="ECO:0000256" key="9">
    <source>
        <dbReference type="ARBA" id="ARBA00023204"/>
    </source>
</evidence>
<organism evidence="13 14">
    <name type="scientific">Tribonema minus</name>
    <dbReference type="NCBI Taxonomy" id="303371"/>
    <lineage>
        <taxon>Eukaryota</taxon>
        <taxon>Sar</taxon>
        <taxon>Stramenopiles</taxon>
        <taxon>Ochrophyta</taxon>
        <taxon>PX clade</taxon>
        <taxon>Xanthophyceae</taxon>
        <taxon>Tribonematales</taxon>
        <taxon>Tribonemataceae</taxon>
        <taxon>Tribonema</taxon>
    </lineage>
</organism>
<feature type="region of interest" description="Disordered" evidence="11">
    <location>
        <begin position="306"/>
        <end position="370"/>
    </location>
</feature>
<evidence type="ECO:0000313" key="14">
    <source>
        <dbReference type="Proteomes" id="UP000664859"/>
    </source>
</evidence>
<feature type="region of interest" description="Disordered" evidence="11">
    <location>
        <begin position="1"/>
        <end position="48"/>
    </location>
</feature>
<comment type="subcellular location">
    <subcellularLocation>
        <location evidence="3">Nucleus</location>
        <location evidence="3">PML body</location>
    </subcellularLocation>
</comment>
<dbReference type="Gene3D" id="3.60.10.10">
    <property type="entry name" value="Endonuclease/exonuclease/phosphatase"/>
    <property type="match status" value="2"/>
</dbReference>
<dbReference type="SUPFAM" id="SSF56219">
    <property type="entry name" value="DNase I-like"/>
    <property type="match status" value="1"/>
</dbReference>
<dbReference type="GO" id="GO:0003697">
    <property type="term" value="F:single-stranded DNA binding"/>
    <property type="evidence" value="ECO:0007669"/>
    <property type="project" value="TreeGrafter"/>
</dbReference>
<dbReference type="GO" id="GO:0070260">
    <property type="term" value="F:5'-tyrosyl-DNA phosphodiesterase activity"/>
    <property type="evidence" value="ECO:0007669"/>
    <property type="project" value="TreeGrafter"/>
</dbReference>
<dbReference type="AlphaFoldDB" id="A0A835YZB1"/>
<feature type="region of interest" description="Disordered" evidence="11">
    <location>
        <begin position="155"/>
        <end position="197"/>
    </location>
</feature>
<dbReference type="PANTHER" id="PTHR15822:SF4">
    <property type="entry name" value="TYROSYL-DNA PHOSPHODIESTERASE 2"/>
    <property type="match status" value="1"/>
</dbReference>
<dbReference type="EMBL" id="JAFCMP010000257">
    <property type="protein sequence ID" value="KAG5182225.1"/>
    <property type="molecule type" value="Genomic_DNA"/>
</dbReference>
<keyword evidence="14" id="KW-1185">Reference proteome</keyword>
<evidence type="ECO:0000256" key="8">
    <source>
        <dbReference type="ARBA" id="ARBA00022842"/>
    </source>
</evidence>
<evidence type="ECO:0000256" key="6">
    <source>
        <dbReference type="ARBA" id="ARBA00022763"/>
    </source>
</evidence>
<feature type="compositionally biased region" description="Pro residues" evidence="11">
    <location>
        <begin position="335"/>
        <end position="360"/>
    </location>
</feature>
<evidence type="ECO:0000256" key="7">
    <source>
        <dbReference type="ARBA" id="ARBA00022801"/>
    </source>
</evidence>
<sequence>MGPGPPGSAISFVGGPVGMPQPPGSSGAPTATGAKPAVGDGSRAPPAHDLLHHPVLEQALDRRAAAGLPMGFPEGLGQNTGLRRGLEFPDSRTCVQYLRDYMVGIGKRLATDQTGGKSKRFKCSGNGCPFIVNVTKTRQGIWRVTNVIPEHSEECDGVPIGSRPPIILPPPRTNRKTAADGEGGGGAKRGPKPGAAAAKKRLRVEGKAGEMAPGLAAIQQLPAPPGVGGAVVKLPQQGEGAAVRKRVTLMSWNVWKMEGVPALFPQRAAAFKALLQTYAPDVLCVQELHPVTSAAIRQALLTHASTADGGAETPPPPPTPVAMPILPTMPQVDPSKPPQLGLPPLPPPQQQQQPLPPPAGAPLQLGAPPPMQLPMQPQQQMVVPALGGTSPPPPASAALNNMAAFNAPAVPPPGAAMAAAAAAAAAAAVADRHVKGEETAAGDEAAAQQEGGIFYNTKLFILHAAGAEELNLPEHPHRKLHYCVLKIEATIRVITILAALATHTFPFIHGNHNPVFLLGDFNEDFHPPRLLSQAMYQDCFSALGVPAPHTHPARPSHPKEEERPDRTLDWVFSTGQARAVLASVVRDFRVPGSPPGEVAVHPSDHFPVVACYEI</sequence>
<name>A0A835YZB1_9STRA</name>
<comment type="cofactor">
    <cofactor evidence="2">
        <name>Mg(2+)</name>
        <dbReference type="ChEBI" id="CHEBI:18420"/>
    </cofactor>
</comment>
<keyword evidence="10" id="KW-0539">Nucleus</keyword>
<keyword evidence="8" id="KW-0460">Magnesium</keyword>
<keyword evidence="5" id="KW-0479">Metal-binding</keyword>